<evidence type="ECO:0000313" key="2">
    <source>
        <dbReference type="Proteomes" id="UP000040578"/>
    </source>
</evidence>
<name>A0ABM9S907_9GAMM</name>
<dbReference type="EMBL" id="CPYD01000005">
    <property type="protein sequence ID" value="CNE47636.1"/>
    <property type="molecule type" value="Genomic_DNA"/>
</dbReference>
<comment type="caution">
    <text evidence="1">The sequence shown here is derived from an EMBL/GenBank/DDBJ whole genome shotgun (WGS) entry which is preliminary data.</text>
</comment>
<accession>A0ABM9S907</accession>
<organism evidence="1 2">
    <name type="scientific">Yersinia nurmii</name>
    <dbReference type="NCBI Taxonomy" id="685706"/>
    <lineage>
        <taxon>Bacteria</taxon>
        <taxon>Pseudomonadati</taxon>
        <taxon>Pseudomonadota</taxon>
        <taxon>Gammaproteobacteria</taxon>
        <taxon>Enterobacterales</taxon>
        <taxon>Yersiniaceae</taxon>
        <taxon>Yersinia</taxon>
    </lineage>
</organism>
<proteinExistence type="predicted"/>
<gene>
    <name evidence="1" type="ORF">ERS137967_01643</name>
</gene>
<dbReference type="Proteomes" id="UP000040578">
    <property type="component" value="Unassembled WGS sequence"/>
</dbReference>
<evidence type="ECO:0000313" key="1">
    <source>
        <dbReference type="EMBL" id="CNE47636.1"/>
    </source>
</evidence>
<protein>
    <submittedName>
        <fullName evidence="1">Uncharacterized protein</fullName>
    </submittedName>
</protein>
<keyword evidence="2" id="KW-1185">Reference proteome</keyword>
<reference evidence="1 2" key="1">
    <citation type="submission" date="2015-03" db="EMBL/GenBank/DDBJ databases">
        <authorList>
            <consortium name="Pathogen Informatics"/>
            <person name="Murphy D."/>
        </authorList>
    </citation>
    <scope>NUCLEOTIDE SEQUENCE [LARGE SCALE GENOMIC DNA]</scope>
    <source>
        <strain evidence="2">type strain: CIP110231</strain>
    </source>
</reference>
<sequence length="37" mass="4310">MISGGLAMLSEFKIASVTALWEWLEEYWFKFVLDLGK</sequence>